<evidence type="ECO:0000313" key="5">
    <source>
        <dbReference type="Proteomes" id="UP000669317"/>
    </source>
</evidence>
<gene>
    <name evidence="3" type="ORF">BRAD3257_4212</name>
    <name evidence="2" type="ORF">JWS04_22125</name>
</gene>
<dbReference type="InterPro" id="IPR001279">
    <property type="entry name" value="Metallo-B-lactamas"/>
</dbReference>
<dbReference type="Pfam" id="PF12706">
    <property type="entry name" value="Lactamase_B_2"/>
    <property type="match status" value="2"/>
</dbReference>
<evidence type="ECO:0000259" key="1">
    <source>
        <dbReference type="Pfam" id="PF12706"/>
    </source>
</evidence>
<dbReference type="Proteomes" id="UP000246085">
    <property type="component" value="Chromosome BRAD3257"/>
</dbReference>
<dbReference type="EMBL" id="LS398110">
    <property type="protein sequence ID" value="SPP95216.1"/>
    <property type="molecule type" value="Genomic_DNA"/>
</dbReference>
<accession>A0A2U3Q1G2</accession>
<keyword evidence="3" id="KW-0378">Hydrolase</keyword>
<name>A0A2U3Q1G2_9BRAD</name>
<dbReference type="PANTHER" id="PTHR46018">
    <property type="entry name" value="ZINC PHOSPHODIESTERASE ELAC PROTEIN 1"/>
    <property type="match status" value="1"/>
</dbReference>
<feature type="domain" description="Metallo-beta-lactamase" evidence="1">
    <location>
        <begin position="237"/>
        <end position="310"/>
    </location>
</feature>
<dbReference type="RefSeq" id="WP_122403070.1">
    <property type="nucleotide sequence ID" value="NZ_JAGIKT010000049.1"/>
</dbReference>
<evidence type="ECO:0000313" key="4">
    <source>
        <dbReference type="Proteomes" id="UP000246085"/>
    </source>
</evidence>
<reference evidence="3 4" key="1">
    <citation type="submission" date="2018-03" db="EMBL/GenBank/DDBJ databases">
        <authorList>
            <person name="Gully D."/>
        </authorList>
    </citation>
    <scope>NUCLEOTIDE SEQUENCE [LARGE SCALE GENOMIC DNA]</scope>
    <source>
        <strain evidence="3">ORS3257</strain>
    </source>
</reference>
<dbReference type="AlphaFoldDB" id="A0A2U3Q1G2"/>
<sequence>MRPLFHPSLVNGRYGDPTVYVETLFEKRSLLFDIGEIASLAPRKIRRVDQVFVSHAHIDHFVGFDHLLRLLVGHEKSVQLFGPAGLAEHVFHKLQAYRWNLVENYSCDLVFDVSELGAENSTFTTRFRLRKGFAAEPSVSGNTIAGVLCDEPTHRVSAAILEHGTPCLAFALQEAAHVNVWKNRLSERGLPVGPWLLSLKKAVVERRADDHLIRIEEANKSDRLVPLSSLRDLVTVTAGQKIAYVTDVADTPANRTAIVALVQNADILFIEAAFADADAAIAKERAHLTTTAAGEVAREAKVRRVEPFHFSPRYAGEQERMLAEVMAAFEASP</sequence>
<evidence type="ECO:0000313" key="3">
    <source>
        <dbReference type="EMBL" id="SPP95216.1"/>
    </source>
</evidence>
<dbReference type="SUPFAM" id="SSF56281">
    <property type="entry name" value="Metallo-hydrolase/oxidoreductase"/>
    <property type="match status" value="1"/>
</dbReference>
<organism evidence="3 4">
    <name type="scientific">Bradyrhizobium vignae</name>
    <dbReference type="NCBI Taxonomy" id="1549949"/>
    <lineage>
        <taxon>Bacteria</taxon>
        <taxon>Pseudomonadati</taxon>
        <taxon>Pseudomonadota</taxon>
        <taxon>Alphaproteobacteria</taxon>
        <taxon>Hyphomicrobiales</taxon>
        <taxon>Nitrobacteraceae</taxon>
        <taxon>Bradyrhizobium</taxon>
    </lineage>
</organism>
<dbReference type="EMBL" id="JAGIKT010000049">
    <property type="protein sequence ID" value="MBP0113734.1"/>
    <property type="molecule type" value="Genomic_DNA"/>
</dbReference>
<dbReference type="GO" id="GO:0042781">
    <property type="term" value="F:3'-tRNA processing endoribonuclease activity"/>
    <property type="evidence" value="ECO:0007669"/>
    <property type="project" value="TreeGrafter"/>
</dbReference>
<reference evidence="2 5" key="2">
    <citation type="submission" date="2021-03" db="EMBL/GenBank/DDBJ databases">
        <title>Genome Sequence of Bradyrhizobium vignae strain ISRA400.</title>
        <authorList>
            <person name="Tisa L.S."/>
            <person name="Svistoonoff S."/>
            <person name="Hocher V."/>
            <person name="Fall S."/>
            <person name="Zaiya A."/>
            <person name="Naing D."/>
            <person name="Niang N."/>
            <person name="Diouf A."/>
            <person name="Dasylva M.C."/>
            <person name="Toure O."/>
            <person name="Gueye M."/>
            <person name="Gully D."/>
            <person name="Tisseyre P."/>
            <person name="Simpson S."/>
            <person name="Morris K."/>
            <person name="Thomas W.K."/>
        </authorList>
    </citation>
    <scope>NUCLEOTIDE SEQUENCE [LARGE SCALE GENOMIC DNA]</scope>
    <source>
        <strain evidence="2 5">ISRA400</strain>
    </source>
</reference>
<keyword evidence="5" id="KW-1185">Reference proteome</keyword>
<dbReference type="KEGG" id="bvz:BRAD3257_4212"/>
<proteinExistence type="predicted"/>
<dbReference type="Gene3D" id="3.60.15.10">
    <property type="entry name" value="Ribonuclease Z/Hydroxyacylglutathione hydrolase-like"/>
    <property type="match status" value="1"/>
</dbReference>
<dbReference type="OrthoDB" id="9800940at2"/>
<protein>
    <submittedName>
        <fullName evidence="2">MBL fold metallo-hydrolase</fullName>
    </submittedName>
    <submittedName>
        <fullName evidence="3">Metal-dependent hydrolases of the beta-lactamase superfamily III</fullName>
    </submittedName>
</protein>
<accession>A0A4Q0QL31</accession>
<dbReference type="NCBIfam" id="NF002558">
    <property type="entry name" value="PRK02126.1"/>
    <property type="match status" value="1"/>
</dbReference>
<dbReference type="InterPro" id="IPR036866">
    <property type="entry name" value="RibonucZ/Hydroxyglut_hydro"/>
</dbReference>
<dbReference type="Proteomes" id="UP000669317">
    <property type="component" value="Unassembled WGS sequence"/>
</dbReference>
<feature type="domain" description="Metallo-beta-lactamase" evidence="1">
    <location>
        <begin position="42"/>
        <end position="97"/>
    </location>
</feature>
<dbReference type="PANTHER" id="PTHR46018:SF7">
    <property type="entry name" value="RIBONUCLEASE Z"/>
    <property type="match status" value="1"/>
</dbReference>
<evidence type="ECO:0000313" key="2">
    <source>
        <dbReference type="EMBL" id="MBP0113734.1"/>
    </source>
</evidence>